<proteinExistence type="predicted"/>
<evidence type="ECO:0000313" key="2">
    <source>
        <dbReference type="Proteomes" id="UP000288805"/>
    </source>
</evidence>
<accession>A0A438I540</accession>
<dbReference type="OrthoDB" id="1306265at2759"/>
<dbReference type="AlphaFoldDB" id="A0A438I540"/>
<organism evidence="1 2">
    <name type="scientific">Vitis vinifera</name>
    <name type="common">Grape</name>
    <dbReference type="NCBI Taxonomy" id="29760"/>
    <lineage>
        <taxon>Eukaryota</taxon>
        <taxon>Viridiplantae</taxon>
        <taxon>Streptophyta</taxon>
        <taxon>Embryophyta</taxon>
        <taxon>Tracheophyta</taxon>
        <taxon>Spermatophyta</taxon>
        <taxon>Magnoliopsida</taxon>
        <taxon>eudicotyledons</taxon>
        <taxon>Gunneridae</taxon>
        <taxon>Pentapetalae</taxon>
        <taxon>rosids</taxon>
        <taxon>Vitales</taxon>
        <taxon>Vitaceae</taxon>
        <taxon>Viteae</taxon>
        <taxon>Vitis</taxon>
    </lineage>
</organism>
<comment type="caution">
    <text evidence="1">The sequence shown here is derived from an EMBL/GenBank/DDBJ whole genome shotgun (WGS) entry which is preliminary data.</text>
</comment>
<name>A0A438I540_VITVI</name>
<protein>
    <submittedName>
        <fullName evidence="1">Uncharacterized protein</fullName>
    </submittedName>
</protein>
<dbReference type="EMBL" id="QGNW01000142">
    <property type="protein sequence ID" value="RVW91824.1"/>
    <property type="molecule type" value="Genomic_DNA"/>
</dbReference>
<reference evidence="1 2" key="1">
    <citation type="journal article" date="2018" name="PLoS Genet.">
        <title>Population sequencing reveals clonal diversity and ancestral inbreeding in the grapevine cultivar Chardonnay.</title>
        <authorList>
            <person name="Roach M.J."/>
            <person name="Johnson D.L."/>
            <person name="Bohlmann J."/>
            <person name="van Vuuren H.J."/>
            <person name="Jones S.J."/>
            <person name="Pretorius I.S."/>
            <person name="Schmidt S.A."/>
            <person name="Borneman A.R."/>
        </authorList>
    </citation>
    <scope>NUCLEOTIDE SEQUENCE [LARGE SCALE GENOMIC DNA]</scope>
    <source>
        <strain evidence="2">cv. Chardonnay</strain>
        <tissue evidence="1">Leaf</tissue>
    </source>
</reference>
<evidence type="ECO:0000313" key="1">
    <source>
        <dbReference type="EMBL" id="RVW91824.1"/>
    </source>
</evidence>
<gene>
    <name evidence="1" type="ORF">CK203_045877</name>
</gene>
<sequence>MQQSKDYDDALALVDAPIGETFLIIHILDGLNSEFKEIVVAVRACETFIAFKELHDKLQVISKEKA</sequence>
<dbReference type="Proteomes" id="UP000288805">
    <property type="component" value="Unassembled WGS sequence"/>
</dbReference>